<evidence type="ECO:0000313" key="1">
    <source>
        <dbReference type="EMBL" id="ENU98525.1"/>
    </source>
</evidence>
<proteinExistence type="predicted"/>
<gene>
    <name evidence="1" type="ORF">F969_02557</name>
</gene>
<keyword evidence="2" id="KW-1185">Reference proteome</keyword>
<dbReference type="PATRIC" id="fig|1217710.3.peg.2440"/>
<evidence type="ECO:0008006" key="3">
    <source>
        <dbReference type="Google" id="ProtNLM"/>
    </source>
</evidence>
<dbReference type="RefSeq" id="WP_004784446.1">
    <property type="nucleotide sequence ID" value="NZ_KB849404.1"/>
</dbReference>
<dbReference type="EMBL" id="APPE01000065">
    <property type="protein sequence ID" value="ENU98525.1"/>
    <property type="molecule type" value="Genomic_DNA"/>
</dbReference>
<reference evidence="1 2" key="1">
    <citation type="submission" date="2013-02" db="EMBL/GenBank/DDBJ databases">
        <title>The Genome Sequence of Acinetobacter sp. NIPH 899.</title>
        <authorList>
            <consortium name="The Broad Institute Genome Sequencing Platform"/>
            <consortium name="The Broad Institute Genome Sequencing Center for Infectious Disease"/>
            <person name="Cerqueira G."/>
            <person name="Feldgarden M."/>
            <person name="Courvalin P."/>
            <person name="Perichon B."/>
            <person name="Grillot-Courvalin C."/>
            <person name="Clermont D."/>
            <person name="Rocha E."/>
            <person name="Yoon E.-J."/>
            <person name="Nemec A."/>
            <person name="Walker B."/>
            <person name="Young S.K."/>
            <person name="Zeng Q."/>
            <person name="Gargeya S."/>
            <person name="Fitzgerald M."/>
            <person name="Haas B."/>
            <person name="Abouelleil A."/>
            <person name="Alvarado L."/>
            <person name="Arachchi H.M."/>
            <person name="Berlin A.M."/>
            <person name="Chapman S.B."/>
            <person name="Dewar J."/>
            <person name="Goldberg J."/>
            <person name="Griggs A."/>
            <person name="Gujja S."/>
            <person name="Hansen M."/>
            <person name="Howarth C."/>
            <person name="Imamovic A."/>
            <person name="Larimer J."/>
            <person name="McCowan C."/>
            <person name="Murphy C."/>
            <person name="Neiman D."/>
            <person name="Pearson M."/>
            <person name="Priest M."/>
            <person name="Roberts A."/>
            <person name="Saif S."/>
            <person name="Shea T."/>
            <person name="Sisk P."/>
            <person name="Sykes S."/>
            <person name="Wortman J."/>
            <person name="Nusbaum C."/>
            <person name="Birren B."/>
        </authorList>
    </citation>
    <scope>NUCLEOTIDE SEQUENCE [LARGE SCALE GENOMIC DNA]</scope>
    <source>
        <strain evidence="1 2">NIPH 899</strain>
    </source>
</reference>
<dbReference type="HOGENOM" id="CLU_206283_0_0_6"/>
<dbReference type="Gene3D" id="1.10.260.40">
    <property type="entry name" value="lambda repressor-like DNA-binding domains"/>
    <property type="match status" value="1"/>
</dbReference>
<protein>
    <recommendedName>
        <fullName evidence="3">HTH cro/C1-type domain-containing protein</fullName>
    </recommendedName>
</protein>
<accession>N8VG13</accession>
<evidence type="ECO:0000313" key="2">
    <source>
        <dbReference type="Proteomes" id="UP000013070"/>
    </source>
</evidence>
<organism evidence="1 2">
    <name type="scientific">Acinetobacter variabilis</name>
    <dbReference type="NCBI Taxonomy" id="70346"/>
    <lineage>
        <taxon>Bacteria</taxon>
        <taxon>Pseudomonadati</taxon>
        <taxon>Pseudomonadota</taxon>
        <taxon>Gammaproteobacteria</taxon>
        <taxon>Moraxellales</taxon>
        <taxon>Moraxellaceae</taxon>
        <taxon>Acinetobacter</taxon>
    </lineage>
</organism>
<dbReference type="Proteomes" id="UP000013070">
    <property type="component" value="Unassembled WGS sequence"/>
</dbReference>
<dbReference type="GO" id="GO:0003677">
    <property type="term" value="F:DNA binding"/>
    <property type="evidence" value="ECO:0007669"/>
    <property type="project" value="InterPro"/>
</dbReference>
<comment type="caution">
    <text evidence="1">The sequence shown here is derived from an EMBL/GenBank/DDBJ whole genome shotgun (WGS) entry which is preliminary data.</text>
</comment>
<dbReference type="InterPro" id="IPR010982">
    <property type="entry name" value="Lambda_DNA-bd_dom_sf"/>
</dbReference>
<name>N8VG13_9GAMM</name>
<dbReference type="AlphaFoldDB" id="N8VG13"/>
<sequence>MNVADLRKFHNVENNSQLSKKIKKGRSTIAGWEEEGIPLGTQAIYELLSRGQLKADRQALASW</sequence>